<name>A0A183N6L6_9TREM</name>
<keyword evidence="2" id="KW-1185">Reference proteome</keyword>
<evidence type="ECO:0000313" key="2">
    <source>
        <dbReference type="Proteomes" id="UP000277204"/>
    </source>
</evidence>
<sequence>MKMSTFGGKHWIQWTAGMQLDDLDFADDLTLSSYTQQQMQKTTSVAAASTAHAPTESHDEEALEDVKTSTYLGSIIDEHGGEGADRQSKSSIFTTEEHLELKATVSQHQSQDFQYKCQDSSTVWGGNLEIYESHHPEDTSVYQQLST</sequence>
<protein>
    <submittedName>
        <fullName evidence="1">Uncharacterized protein</fullName>
    </submittedName>
</protein>
<reference evidence="1 2" key="1">
    <citation type="submission" date="2018-11" db="EMBL/GenBank/DDBJ databases">
        <authorList>
            <consortium name="Pathogen Informatics"/>
        </authorList>
    </citation>
    <scope>NUCLEOTIDE SEQUENCE [LARGE SCALE GENOMIC DNA]</scope>
    <source>
        <strain evidence="1 2">Zambia</strain>
    </source>
</reference>
<accession>A0A183N6L6</accession>
<dbReference type="Proteomes" id="UP000277204">
    <property type="component" value="Unassembled WGS sequence"/>
</dbReference>
<dbReference type="AlphaFoldDB" id="A0A183N6L6"/>
<proteinExistence type="predicted"/>
<dbReference type="EMBL" id="UZAI01020040">
    <property type="protein sequence ID" value="VDP49317.1"/>
    <property type="molecule type" value="Genomic_DNA"/>
</dbReference>
<organism evidence="1 2">
    <name type="scientific">Schistosoma margrebowiei</name>
    <dbReference type="NCBI Taxonomy" id="48269"/>
    <lineage>
        <taxon>Eukaryota</taxon>
        <taxon>Metazoa</taxon>
        <taxon>Spiralia</taxon>
        <taxon>Lophotrochozoa</taxon>
        <taxon>Platyhelminthes</taxon>
        <taxon>Trematoda</taxon>
        <taxon>Digenea</taxon>
        <taxon>Strigeidida</taxon>
        <taxon>Schistosomatoidea</taxon>
        <taxon>Schistosomatidae</taxon>
        <taxon>Schistosoma</taxon>
    </lineage>
</organism>
<gene>
    <name evidence="1" type="ORF">SMRZ_LOCUS23941</name>
</gene>
<evidence type="ECO:0000313" key="1">
    <source>
        <dbReference type="EMBL" id="VDP49317.1"/>
    </source>
</evidence>